<feature type="compositionally biased region" description="Acidic residues" evidence="13">
    <location>
        <begin position="2601"/>
        <end position="2611"/>
    </location>
</feature>
<dbReference type="PANTHER" id="PTHR23317">
    <property type="entry name" value="DEDICATOR OF CYTOKINESIS DOCK"/>
    <property type="match status" value="1"/>
</dbReference>
<dbReference type="InterPro" id="IPR046769">
    <property type="entry name" value="DOCKER_Lobe_A"/>
</dbReference>
<dbReference type="PROSITE" id="PS51651">
    <property type="entry name" value="DOCKER"/>
    <property type="match status" value="1"/>
</dbReference>
<feature type="compositionally biased region" description="Polar residues" evidence="13">
    <location>
        <begin position="2189"/>
        <end position="2199"/>
    </location>
</feature>
<dbReference type="InterPro" id="IPR027357">
    <property type="entry name" value="DOCKER_dom"/>
</dbReference>
<feature type="region of interest" description="Disordered" evidence="13">
    <location>
        <begin position="2568"/>
        <end position="2631"/>
    </location>
</feature>
<evidence type="ECO:0000256" key="6">
    <source>
        <dbReference type="ARBA" id="ARBA00022658"/>
    </source>
</evidence>
<dbReference type="GO" id="GO:0007264">
    <property type="term" value="P:small GTPase-mediated signal transduction"/>
    <property type="evidence" value="ECO:0007669"/>
    <property type="project" value="InterPro"/>
</dbReference>
<dbReference type="InterPro" id="IPR021939">
    <property type="entry name" value="KN_motif"/>
</dbReference>
<dbReference type="InterPro" id="IPR043162">
    <property type="entry name" value="DOCK_C_lobe_C"/>
</dbReference>
<feature type="compositionally biased region" description="Polar residues" evidence="13">
    <location>
        <begin position="2659"/>
        <end position="2671"/>
    </location>
</feature>
<dbReference type="InterPro" id="IPR035892">
    <property type="entry name" value="C2_domain_sf"/>
</dbReference>
<feature type="region of interest" description="Disordered" evidence="13">
    <location>
        <begin position="20"/>
        <end position="41"/>
    </location>
</feature>
<proteinExistence type="inferred from homology"/>
<dbReference type="GO" id="GO:0005833">
    <property type="term" value="C:hemoglobin complex"/>
    <property type="evidence" value="ECO:0007669"/>
    <property type="project" value="InterPro"/>
</dbReference>
<dbReference type="Proteomes" id="UP000438429">
    <property type="component" value="Unassembled WGS sequence"/>
</dbReference>
<dbReference type="InterPro" id="IPR021816">
    <property type="entry name" value="DOCK_C/D_N"/>
</dbReference>
<feature type="repeat" description="ANK" evidence="10">
    <location>
        <begin position="2947"/>
        <end position="2980"/>
    </location>
</feature>
<dbReference type="FunFam" id="2.60.40.150:FF:000022">
    <property type="entry name" value="Dedicator of cytokinesis protein 7"/>
    <property type="match status" value="1"/>
</dbReference>
<evidence type="ECO:0000256" key="12">
    <source>
        <dbReference type="SAM" id="Coils"/>
    </source>
</evidence>
<feature type="region of interest" description="Disordered" evidence="13">
    <location>
        <begin position="2282"/>
        <end position="2310"/>
    </location>
</feature>
<dbReference type="CDD" id="cd08696">
    <property type="entry name" value="C2_Dock-C"/>
    <property type="match status" value="1"/>
</dbReference>
<dbReference type="InterPro" id="IPR002338">
    <property type="entry name" value="Hemoglobin_a-typ"/>
</dbReference>
<accession>A0A6A4SFC8</accession>
<evidence type="ECO:0000256" key="8">
    <source>
        <dbReference type="ARBA" id="ARBA00023004"/>
    </source>
</evidence>
<reference evidence="17 18" key="1">
    <citation type="submission" date="2019-06" db="EMBL/GenBank/DDBJ databases">
        <title>Draft genomes of female and male turbot (Scophthalmus maximus).</title>
        <authorList>
            <person name="Xu H."/>
            <person name="Xu X.-W."/>
            <person name="Shao C."/>
            <person name="Chen S."/>
        </authorList>
    </citation>
    <scope>NUCLEOTIDE SEQUENCE [LARGE SCALE GENOMIC DNA]</scope>
    <source>
        <strain evidence="17">Ysfricsl-2016a</strain>
        <tissue evidence="17">Blood</tissue>
    </source>
</reference>
<dbReference type="Gene3D" id="1.10.490.10">
    <property type="entry name" value="Globins"/>
    <property type="match status" value="1"/>
</dbReference>
<evidence type="ECO:0008006" key="19">
    <source>
        <dbReference type="Google" id="ProtNLM"/>
    </source>
</evidence>
<evidence type="ECO:0000256" key="4">
    <source>
        <dbReference type="ARBA" id="ARBA00022617"/>
    </source>
</evidence>
<feature type="domain" description="Globin" evidence="14">
    <location>
        <begin position="3024"/>
        <end position="3165"/>
    </location>
</feature>
<dbReference type="InterPro" id="IPR026791">
    <property type="entry name" value="DOCK"/>
</dbReference>
<dbReference type="FunFam" id="1.10.490.10:FF:000002">
    <property type="entry name" value="Hemoglobin subunit alpha"/>
    <property type="match status" value="1"/>
</dbReference>
<keyword evidence="5" id="KW-0561">Oxygen transport</keyword>
<feature type="coiled-coil region" evidence="12">
    <location>
        <begin position="2366"/>
        <end position="2397"/>
    </location>
</feature>
<feature type="region of interest" description="Disordered" evidence="13">
    <location>
        <begin position="406"/>
        <end position="427"/>
    </location>
</feature>
<evidence type="ECO:0000313" key="18">
    <source>
        <dbReference type="Proteomes" id="UP000438429"/>
    </source>
</evidence>
<feature type="domain" description="DOCKER" evidence="16">
    <location>
        <begin position="1585"/>
        <end position="1974"/>
    </location>
</feature>
<dbReference type="PROSITE" id="PS50297">
    <property type="entry name" value="ANK_REP_REGION"/>
    <property type="match status" value="2"/>
</dbReference>
<evidence type="ECO:0000259" key="16">
    <source>
        <dbReference type="PROSITE" id="PS51651"/>
    </source>
</evidence>
<feature type="compositionally biased region" description="Polar residues" evidence="13">
    <location>
        <begin position="2756"/>
        <end position="2767"/>
    </location>
</feature>
<comment type="similarity">
    <text evidence="1">Belongs to the globin family.</text>
</comment>
<feature type="region of interest" description="Disordered" evidence="13">
    <location>
        <begin position="2658"/>
        <end position="2743"/>
    </location>
</feature>
<dbReference type="GO" id="GO:0046872">
    <property type="term" value="F:metal ion binding"/>
    <property type="evidence" value="ECO:0007669"/>
    <property type="project" value="UniProtKB-KW"/>
</dbReference>
<dbReference type="Pfam" id="PF14429">
    <property type="entry name" value="DOCK-C2"/>
    <property type="match status" value="1"/>
</dbReference>
<dbReference type="GO" id="GO:0020037">
    <property type="term" value="F:heme binding"/>
    <property type="evidence" value="ECO:0007669"/>
    <property type="project" value="InterPro"/>
</dbReference>
<evidence type="ECO:0000256" key="10">
    <source>
        <dbReference type="PROSITE-ProRule" id="PRU00023"/>
    </source>
</evidence>
<feature type="compositionally biased region" description="Basic and acidic residues" evidence="13">
    <location>
        <begin position="408"/>
        <end position="427"/>
    </location>
</feature>
<feature type="compositionally biased region" description="Polar residues" evidence="13">
    <location>
        <begin position="2296"/>
        <end position="2306"/>
    </location>
</feature>
<dbReference type="InterPro" id="IPR009050">
    <property type="entry name" value="Globin-like_sf"/>
</dbReference>
<dbReference type="InterPro" id="IPR002110">
    <property type="entry name" value="Ankyrin_rpt"/>
</dbReference>
<protein>
    <recommendedName>
        <fullName evidence="19">Dedicator of cytokinesis protein 7-like</fullName>
    </recommendedName>
</protein>
<dbReference type="SUPFAM" id="SSF48403">
    <property type="entry name" value="Ankyrin repeat"/>
    <property type="match status" value="1"/>
</dbReference>
<organism evidence="17 18">
    <name type="scientific">Scophthalmus maximus</name>
    <name type="common">Turbot</name>
    <name type="synonym">Psetta maxima</name>
    <dbReference type="NCBI Taxonomy" id="52904"/>
    <lineage>
        <taxon>Eukaryota</taxon>
        <taxon>Metazoa</taxon>
        <taxon>Chordata</taxon>
        <taxon>Craniata</taxon>
        <taxon>Vertebrata</taxon>
        <taxon>Euteleostomi</taxon>
        <taxon>Actinopterygii</taxon>
        <taxon>Neopterygii</taxon>
        <taxon>Teleostei</taxon>
        <taxon>Neoteleostei</taxon>
        <taxon>Acanthomorphata</taxon>
        <taxon>Carangaria</taxon>
        <taxon>Pleuronectiformes</taxon>
        <taxon>Pleuronectoidei</taxon>
        <taxon>Scophthalmidae</taxon>
        <taxon>Scophthalmus</taxon>
    </lineage>
</organism>
<dbReference type="SMART" id="SM00248">
    <property type="entry name" value="ANK"/>
    <property type="match status" value="4"/>
</dbReference>
<dbReference type="PROSITE" id="PS51650">
    <property type="entry name" value="C2_DOCK"/>
    <property type="match status" value="1"/>
</dbReference>
<dbReference type="PANTHER" id="PTHR23317:SF65">
    <property type="entry name" value="DEDICATOR OF CYTOKINESIS PROTEIN 6"/>
    <property type="match status" value="1"/>
</dbReference>
<dbReference type="FunFam" id="1.20.58.740:FF:000002">
    <property type="entry name" value="Dedicator of cytokinesis protein 7"/>
    <property type="match status" value="1"/>
</dbReference>
<gene>
    <name evidence="17" type="ORF">F2P81_015153</name>
</gene>
<feature type="compositionally biased region" description="Basic and acidic residues" evidence="13">
    <location>
        <begin position="158"/>
        <end position="179"/>
    </location>
</feature>
<dbReference type="CDD" id="cd08927">
    <property type="entry name" value="Hb-alpha-like"/>
    <property type="match status" value="1"/>
</dbReference>
<dbReference type="GO" id="GO:0005085">
    <property type="term" value="F:guanyl-nucleotide exchange factor activity"/>
    <property type="evidence" value="ECO:0007669"/>
    <property type="project" value="UniProtKB-KW"/>
</dbReference>
<keyword evidence="9 12" id="KW-0175">Coiled coil</keyword>
<dbReference type="InterPro" id="IPR037808">
    <property type="entry name" value="C2_Dock-C"/>
</dbReference>
<dbReference type="PROSITE" id="PS50088">
    <property type="entry name" value="ANK_REPEAT"/>
    <property type="match status" value="2"/>
</dbReference>
<feature type="region of interest" description="Disordered" evidence="13">
    <location>
        <begin position="875"/>
        <end position="896"/>
    </location>
</feature>
<dbReference type="Gene3D" id="2.60.40.150">
    <property type="entry name" value="C2 domain"/>
    <property type="match status" value="1"/>
</dbReference>
<comment type="caution">
    <text evidence="17">The sequence shown here is derived from an EMBL/GenBank/DDBJ whole genome shotgun (WGS) entry which is preliminary data.</text>
</comment>
<feature type="domain" description="C2 DOCK-type" evidence="15">
    <location>
        <begin position="546"/>
        <end position="712"/>
    </location>
</feature>
<dbReference type="Pfam" id="PF20422">
    <property type="entry name" value="DHR-2_Lobe_B"/>
    <property type="match status" value="1"/>
</dbReference>
<keyword evidence="4" id="KW-0349">Heme</keyword>
<feature type="region of interest" description="Disordered" evidence="13">
    <location>
        <begin position="2756"/>
        <end position="2783"/>
    </location>
</feature>
<dbReference type="Pfam" id="PF00042">
    <property type="entry name" value="Globin"/>
    <property type="match status" value="1"/>
</dbReference>
<evidence type="ECO:0000256" key="1">
    <source>
        <dbReference type="ARBA" id="ARBA00008705"/>
    </source>
</evidence>
<dbReference type="InterPro" id="IPR000971">
    <property type="entry name" value="Globin"/>
</dbReference>
<evidence type="ECO:0000313" key="17">
    <source>
        <dbReference type="EMBL" id="KAF0032863.1"/>
    </source>
</evidence>
<feature type="region of interest" description="Disordered" evidence="13">
    <location>
        <begin position="2148"/>
        <end position="2200"/>
    </location>
</feature>
<feature type="repeat" description="ANK" evidence="10">
    <location>
        <begin position="2914"/>
        <end position="2946"/>
    </location>
</feature>
<evidence type="ECO:0000256" key="9">
    <source>
        <dbReference type="ARBA" id="ARBA00023054"/>
    </source>
</evidence>
<keyword evidence="8" id="KW-0408">Iron</keyword>
<dbReference type="InterPro" id="IPR036770">
    <property type="entry name" value="Ankyrin_rpt-contain_sf"/>
</dbReference>
<evidence type="ECO:0000256" key="5">
    <source>
        <dbReference type="ARBA" id="ARBA00022621"/>
    </source>
</evidence>
<dbReference type="PROSITE" id="PS01033">
    <property type="entry name" value="GLOBIN"/>
    <property type="match status" value="1"/>
</dbReference>
<feature type="compositionally biased region" description="Low complexity" evidence="13">
    <location>
        <begin position="875"/>
        <end position="887"/>
    </location>
</feature>
<evidence type="ECO:0000259" key="14">
    <source>
        <dbReference type="PROSITE" id="PS01033"/>
    </source>
</evidence>
<keyword evidence="3" id="KW-0597">Phosphoprotein</keyword>
<dbReference type="Gene3D" id="1.25.40.20">
    <property type="entry name" value="Ankyrin repeat-containing domain"/>
    <property type="match status" value="1"/>
</dbReference>
<feature type="compositionally biased region" description="Polar residues" evidence="13">
    <location>
        <begin position="2157"/>
        <end position="2177"/>
    </location>
</feature>
<dbReference type="InterPro" id="IPR043161">
    <property type="entry name" value="DOCK_C_lobe_A"/>
</dbReference>
<evidence type="ECO:0000256" key="7">
    <source>
        <dbReference type="ARBA" id="ARBA00022723"/>
    </source>
</evidence>
<dbReference type="Pfam" id="PF06920">
    <property type="entry name" value="DHR-2_Lobe_A"/>
    <property type="match status" value="1"/>
</dbReference>
<feature type="compositionally biased region" description="Low complexity" evidence="13">
    <location>
        <begin position="2769"/>
        <end position="2781"/>
    </location>
</feature>
<dbReference type="FunFam" id="1.25.40.410:FF:000002">
    <property type="entry name" value="Dedicator of cytokinesis protein 7"/>
    <property type="match status" value="1"/>
</dbReference>
<comment type="similarity">
    <text evidence="11">Belongs to the DOCK family.</text>
</comment>
<keyword evidence="6" id="KW-0344">Guanine-nucleotide releasing factor</keyword>
<feature type="compositionally biased region" description="Basic and acidic residues" evidence="13">
    <location>
        <begin position="2613"/>
        <end position="2623"/>
    </location>
</feature>
<dbReference type="Gene3D" id="1.25.40.410">
    <property type="match status" value="1"/>
</dbReference>
<dbReference type="InterPro" id="IPR027007">
    <property type="entry name" value="C2_DOCK-type_domain"/>
</dbReference>
<dbReference type="Pfam" id="PF13857">
    <property type="entry name" value="Ank_5"/>
    <property type="match status" value="1"/>
</dbReference>
<dbReference type="InterPro" id="IPR046770">
    <property type="entry name" value="DOCKER_Lobe_B"/>
</dbReference>
<sequence length="3165" mass="351188">MCRCYRAAVNRTVAAEVRKQVSRDYGSPQLSKKRGGAHHPLPLTEVAEPVDFEEYVSSHAPGVEPGPLRQLMEFPQDDLELLQLDKECTTLEPPLPEEEDSLDPRVRDALAVYTDDWLVIQRKYQRYSTTYSPQNSERQRERQRGLVKQTFELDEAAATERQDDQDDAKRRSVSLDETPRGSWASSIFDLKNSSPDALLPSVLERAAAEDMDRRNTEARLQGRHSDLLGLYPPPDEDEAVERCSVPEVPKEHCGQRIMVKCLSLKFEIEIEPIFGTLALYDVKEKKKISENFYFDLNSDQMKGLLKTHTPHTAISTLARSAIFSITYPSADIFLVIKLEKVLQQGDIGECCEPYMVMKESDSTKHKEKLDKLRLQAEQSCSRLGCFRMPFAWTAIHLLNIVSSVGGLDRSDPDSDSERKGHGTWNERKKKGFERMSVGDDMCNFATFRPATLTVTNFFKQEGDRLSDEDLYKYLADMRRPSSVLRRLRPVTAQLKIDISPAPDLPHYCLSPELLHVKPYPDLRVRPTKEVQEFPARYVYTPHTTYRNLLYVYPQTLNFSSRQGSVRNIAVKVQFMAAEDPSQALPVIFGKSSCAEFMNEAYTPVIYHNKSPEFYEEMKMKIPANLTDNHHLLFTFYHISCQPKQNTPLETPVGYTWIPLMQHGRLRTGSFSLPVSVEKPPPSYSVLTPDVQLPGMKWVDNHKGVFNVEVTAASSVHTQDPHLDKFFTLVYVLEEYSFPFRLKDVIITEANMEGELKASMAALRGALLDTCVRFLHQLLNKLIQLIVYPPVIAGQIVNLGRAAFETMALLVNQMHKNLEGIQDQHGRNNLLVSYIHYCFRLPTAEPTIPPTGPQSYEMPMQYATLSRATARPSSLHLSRSKSISNSNPDLASTPVSPDEEVQRIIGNKLLHEELALQWVVSTSTVREAALQQAWFFFQLMTKSMTHHLFLTSKLDIPRRQRFPDRFVDDIAALVCAISADIASRHQKDVELVERLNSSLAFFLNDLLSLVDRGFVFNLIRSYHKQIANKLHTAQNPSSLNALRMDFTRIVCSHEHYVVLNLPCSTLSPPASPSPSTSSTTSQSSAFSSMVQDQGVATMFELSVPFRQQHFLSGLLLSELSLILDPEGEGVFFLHKKAICAIHSLLCSHDADSRYSDPQVRAHIAQLYLPLLPIVMETLHQLHDFLDSSPARARHASAHADDADPDGSNTISQSVAMAIAGSPLPHAKANAFALPTVAGRQSSSLSAECSRTLLVCFLWVLKNADAALLERWVSDLSVLQINRLLDLLHLCLSCFEYKGKKSLERINSLTFKKSQDMKARLEEAILGTIGARQEMVRRCRERSPYGSQENVRWRKNVTHWRQNTDRVDKTKAEVEQESVVDGNLATEASLIVLDTLEIVVKTVVASELKESVLGGVLRVLLHSMAGNQSALFLQHCFITQRALVFKFPEMLFEEDTELCADLCLRLLRHCSSSVGSVRSHASASLYLLMRQNFEIGNNFARVKMQVTMSLSSLVGTSQNFNEEHLRRSLKTILTYAEEDLELRDTPFPEQVQDLVFNLHMILTDTVKMKEHQQDPEMLIDLMYRIAKGYQNSPDLRLTWLQNMAGKHSERGNHAEAAHCLVHSAALVAEYLNMLEDCRYLPIGCVTFQNISSNVLEESAVSDDVLSPEEEGICAGKYFSESGLVGLLEQAAASFNMAAMYEAINEVYKILLPIHEANRDFKKLATVHGKLQDAFNKVYNQEFYSEKFGDEVVEIIKDSSPVDRTKLDPNKAYLQITYVEPYFDTYELKERITYFDKNYNLRTFMYCTPFTLDGRAHGDLHDQYKRKTTLTTSHAFPYIKTRINVMHKEEIILVPMEVAIEDMQKKTQELAFATNQDPPDSKMLQMVLQGSVGTTVNQGPLEVAQVFLSDIPNDPKLFRHHNKLRLCFKDFTKRCEDALRKNKALIGPDQKEYHRELERNYNKLKEALGPLINRKIPQLYRTLPAQTTQTQRILLNFSSYDSGQLLFRGATDLKGGCRVSEAHGRSPGKLNPPAPASLHGKEQEAPYSVETPYGYRLDLDFLKYVNDIEKGNTIKRVPIQRRPRYGSLPRGYGYAGSWWTSTESLCSNTSMDSRHSSFSYCAPGFHTSQRPSFSTARVEKTLLDARRKLEEEKEGRRFSNLGSMHSSVAGSNTSISSAHSYNRAHGGGGSFTPMSSGLSTPVTPTPAHLQHVREQMASALRKIRELEEQVKTIPVLQVKISVLQEEKRQLSVQLKSQKFLGHTLGFNRGRSRGELYIDIPEEELSSGAKGSNKPAGPLSPTTPEGSKQDSGCEIEDTVIVGGTRPDAKREVRTIGVGPENSRGSRQVGVGVREEDLGLLPETEALKNQVGQLEGKLKWTTQELEAAQQQQQQQAAAVQKTPQAEHPVMATSVGWQGPQGCSLHTLVSFTQQPQQREQRTVGIQVYTLEQPTVVEVGTLLRAETCSSPALQPAGGVSEGYHTGQAEGLDSDVPVELPIAVSSKQVRDVLKSELSTSVPVANPAIAVGTSINQIGLMHSQGGETHLHTNTVAVQSQEGPKTASSPQSLRSIMKRKAEGEPGSPSTKKNLQFIGVNGGYESTSSDDSSSESSDEASDSSEYHEAREKLPESSALHQQAALARVSLPQESNSVPQQAAANLPAVVTGTQHTPSQSATVDASLPDKVPQSPATDSVVQKCASHEPPANSSAPGEEKHTVTLEITSAPSSAGSSSEQSSTKSLVSCSPSPCVTNTAEQQHVVQTETTALSGQSQSKPAAESSTSDTATASGKQVRLELSDALMSALSALQKALGEPNAFSQQGARAAYTTVLQEWLRVSCHKAADTAAVKAHMDAFTSTSPQLLQFVINMADGNGNTALHYTNKAGYTAIMLTALAAFHSDNDLQTVLQLLRTGDVNAKASQAGQTALMLAVSHGRGDMVRALLSCGAQVNIRDDDGSTALMCACEHGHVDIVRQLLSVPGCDATLTDNDGSTALSIALEASQNDIAVLLYAHLNFAKPPSPQTSQTTGKMTSLTVKDKETVKAFWAKVSGKSEDIGKDALARMLIVYPQTKTYFAHWKDMSPNSASAKKHGITVMGGVADAVTKIDDLKAGLLNLSELHAFTLRVDPANFKILSHNILVVMAIMFPKDFTPEVHVSMDKFLAALALALAEKYR</sequence>
<evidence type="ECO:0000256" key="3">
    <source>
        <dbReference type="ARBA" id="ARBA00022553"/>
    </source>
</evidence>
<feature type="compositionally biased region" description="Low complexity" evidence="13">
    <location>
        <begin position="2717"/>
        <end position="2736"/>
    </location>
</feature>
<keyword evidence="2" id="KW-0813">Transport</keyword>
<dbReference type="SUPFAM" id="SSF46458">
    <property type="entry name" value="Globin-like"/>
    <property type="match status" value="1"/>
</dbReference>
<evidence type="ECO:0000256" key="13">
    <source>
        <dbReference type="SAM" id="MobiDB-lite"/>
    </source>
</evidence>
<feature type="region of interest" description="Disordered" evidence="13">
    <location>
        <begin position="2017"/>
        <end position="2042"/>
    </location>
</feature>
<dbReference type="Pfam" id="PF12075">
    <property type="entry name" value="KN_motif"/>
    <property type="match status" value="1"/>
</dbReference>
<dbReference type="PRINTS" id="PR00612">
    <property type="entry name" value="ALPHAHAEM"/>
</dbReference>
<keyword evidence="10" id="KW-0040">ANK repeat</keyword>
<evidence type="ECO:0000256" key="2">
    <source>
        <dbReference type="ARBA" id="ARBA00022448"/>
    </source>
</evidence>
<feature type="region of interest" description="Disordered" evidence="13">
    <location>
        <begin position="149"/>
        <end position="180"/>
    </location>
</feature>
<dbReference type="GO" id="GO:0019825">
    <property type="term" value="F:oxygen binding"/>
    <property type="evidence" value="ECO:0007669"/>
    <property type="project" value="InterPro"/>
</dbReference>
<evidence type="ECO:0000256" key="11">
    <source>
        <dbReference type="PROSITE-ProRule" id="PRU00983"/>
    </source>
</evidence>
<evidence type="ECO:0000259" key="15">
    <source>
        <dbReference type="PROSITE" id="PS51650"/>
    </source>
</evidence>
<keyword evidence="7" id="KW-0479">Metal-binding</keyword>
<dbReference type="Pfam" id="PF20421">
    <property type="entry name" value="DHR-2_Lobe_C"/>
    <property type="match status" value="1"/>
</dbReference>
<dbReference type="InterPro" id="IPR012292">
    <property type="entry name" value="Globin/Proto"/>
</dbReference>
<dbReference type="EMBL" id="VEVO01000013">
    <property type="protein sequence ID" value="KAF0032863.1"/>
    <property type="molecule type" value="Genomic_DNA"/>
</dbReference>
<dbReference type="GO" id="GO:0005344">
    <property type="term" value="F:oxygen carrier activity"/>
    <property type="evidence" value="ECO:0007669"/>
    <property type="project" value="UniProtKB-KW"/>
</dbReference>
<dbReference type="InterPro" id="IPR046773">
    <property type="entry name" value="DOCKER_Lobe_C"/>
</dbReference>
<name>A0A6A4SFC8_SCOMX</name>
<dbReference type="Gene3D" id="1.20.58.740">
    <property type="match status" value="1"/>
</dbReference>
<dbReference type="Pfam" id="PF11878">
    <property type="entry name" value="DOCK_C-D_N"/>
    <property type="match status" value="1"/>
</dbReference>